<proteinExistence type="inferred from homology"/>
<dbReference type="EMBL" id="MU004239">
    <property type="protein sequence ID" value="KAF2665870.1"/>
    <property type="molecule type" value="Genomic_DNA"/>
</dbReference>
<reference evidence="5" key="1">
    <citation type="journal article" date="2020" name="Stud. Mycol.">
        <title>101 Dothideomycetes genomes: a test case for predicting lifestyles and emergence of pathogens.</title>
        <authorList>
            <person name="Haridas S."/>
            <person name="Albert R."/>
            <person name="Binder M."/>
            <person name="Bloem J."/>
            <person name="Labutti K."/>
            <person name="Salamov A."/>
            <person name="Andreopoulos B."/>
            <person name="Baker S."/>
            <person name="Barry K."/>
            <person name="Bills G."/>
            <person name="Bluhm B."/>
            <person name="Cannon C."/>
            <person name="Castanera R."/>
            <person name="Culley D."/>
            <person name="Daum C."/>
            <person name="Ezra D."/>
            <person name="Gonzalez J."/>
            <person name="Henrissat B."/>
            <person name="Kuo A."/>
            <person name="Liang C."/>
            <person name="Lipzen A."/>
            <person name="Lutzoni F."/>
            <person name="Magnuson J."/>
            <person name="Mondo S."/>
            <person name="Nolan M."/>
            <person name="Ohm R."/>
            <person name="Pangilinan J."/>
            <person name="Park H.-J."/>
            <person name="Ramirez L."/>
            <person name="Alfaro M."/>
            <person name="Sun H."/>
            <person name="Tritt A."/>
            <person name="Yoshinaga Y."/>
            <person name="Zwiers L.-H."/>
            <person name="Turgeon B."/>
            <person name="Goodwin S."/>
            <person name="Spatafora J."/>
            <person name="Crous P."/>
            <person name="Grigoriev I."/>
        </authorList>
    </citation>
    <scope>NUCLEOTIDE SEQUENCE</scope>
    <source>
        <strain evidence="5">CBS 115976</strain>
    </source>
</reference>
<dbReference type="PANTHER" id="PTHR43037">
    <property type="entry name" value="UNNAMED PRODUCT-RELATED"/>
    <property type="match status" value="1"/>
</dbReference>
<evidence type="ECO:0000256" key="3">
    <source>
        <dbReference type="ARBA" id="ARBA00022801"/>
    </source>
</evidence>
<keyword evidence="3 4" id="KW-0378">Hydrolase</keyword>
<gene>
    <name evidence="5" type="ORF">BT63DRAFT_43073</name>
</gene>
<keyword evidence="4" id="KW-0119">Carbohydrate metabolism</keyword>
<dbReference type="NCBIfam" id="TIGR01840">
    <property type="entry name" value="esterase_phb"/>
    <property type="match status" value="1"/>
</dbReference>
<protein>
    <recommendedName>
        <fullName evidence="4">Carboxylic ester hydrolase</fullName>
        <ecNumber evidence="4">3.1.1.-</ecNumber>
    </recommendedName>
</protein>
<dbReference type="SUPFAM" id="SSF53474">
    <property type="entry name" value="alpha/beta-Hydrolases"/>
    <property type="match status" value="2"/>
</dbReference>
<organism evidence="5 6">
    <name type="scientific">Microthyrium microscopicum</name>
    <dbReference type="NCBI Taxonomy" id="703497"/>
    <lineage>
        <taxon>Eukaryota</taxon>
        <taxon>Fungi</taxon>
        <taxon>Dikarya</taxon>
        <taxon>Ascomycota</taxon>
        <taxon>Pezizomycotina</taxon>
        <taxon>Dothideomycetes</taxon>
        <taxon>Dothideomycetes incertae sedis</taxon>
        <taxon>Microthyriales</taxon>
        <taxon>Microthyriaceae</taxon>
        <taxon>Microthyrium</taxon>
    </lineage>
</organism>
<dbReference type="InterPro" id="IPR050955">
    <property type="entry name" value="Plant_Biomass_Hydrol_Est"/>
</dbReference>
<dbReference type="Gene3D" id="3.40.50.1820">
    <property type="entry name" value="alpha/beta hydrolase"/>
    <property type="match status" value="1"/>
</dbReference>
<dbReference type="AlphaFoldDB" id="A0A6A6U1T1"/>
<feature type="signal peptide" evidence="4">
    <location>
        <begin position="1"/>
        <end position="16"/>
    </location>
</feature>
<dbReference type="GO" id="GO:0052689">
    <property type="term" value="F:carboxylic ester hydrolase activity"/>
    <property type="evidence" value="ECO:0007669"/>
    <property type="project" value="UniProtKB-KW"/>
</dbReference>
<dbReference type="GO" id="GO:0005576">
    <property type="term" value="C:extracellular region"/>
    <property type="evidence" value="ECO:0007669"/>
    <property type="project" value="UniProtKB-SubCell"/>
</dbReference>
<evidence type="ECO:0000313" key="6">
    <source>
        <dbReference type="Proteomes" id="UP000799302"/>
    </source>
</evidence>
<sequence>MYLIQALLITAQVALAAITPGSLSQVTENFGSNPRKVGFYIYVPTKLSENPPIVVASHHCQGTAPGYFKSSNYKPLADKHGFIIIYPNSPYSGTCFDMSSKATLTHDGGGDTTGIANMVRWTLEKYKANPKKVFAFGTSSGAMMTNVLAATYPDLFAAAIVYAGVPAGCFMSSANAINAWNSTCANGQSSASSEKWASVVKNMYPGYTGPRPRMQIYHGGADTTLKPNNYKETIKQWAGVFGFDAEKPASKAAGPSGFTSSRWGSPVVQLEGNFNPSVGHNLQVFGSRDMEWFGIA</sequence>
<dbReference type="PANTHER" id="PTHR43037:SF5">
    <property type="entry name" value="FERULOYL ESTERASE"/>
    <property type="match status" value="1"/>
</dbReference>
<dbReference type="GO" id="GO:0045493">
    <property type="term" value="P:xylan catabolic process"/>
    <property type="evidence" value="ECO:0007669"/>
    <property type="project" value="UniProtKB-UniRule"/>
</dbReference>
<accession>A0A6A6U1T1</accession>
<evidence type="ECO:0000256" key="1">
    <source>
        <dbReference type="ARBA" id="ARBA00022487"/>
    </source>
</evidence>
<keyword evidence="4" id="KW-0624">Polysaccharide degradation</keyword>
<comment type="function">
    <text evidence="4">Esterase involved in the hydrolysis of xylan, a major structural heterogeneous polysaccharide found in plant biomass representing the second most abundant polysaccharide in the biosphere, after cellulose.</text>
</comment>
<keyword evidence="1 4" id="KW-0719">Serine esterase</keyword>
<name>A0A6A6U1T1_9PEZI</name>
<dbReference type="OrthoDB" id="2425929at2759"/>
<dbReference type="InterPro" id="IPR010126">
    <property type="entry name" value="Esterase_phb"/>
</dbReference>
<dbReference type="EC" id="3.1.1.-" evidence="4"/>
<comment type="subcellular location">
    <subcellularLocation>
        <location evidence="4">Secreted</location>
    </subcellularLocation>
</comment>
<dbReference type="Pfam" id="PF10503">
    <property type="entry name" value="Esterase_PHB"/>
    <property type="match status" value="1"/>
</dbReference>
<keyword evidence="6" id="KW-1185">Reference proteome</keyword>
<feature type="chain" id="PRO_5029036032" description="Carboxylic ester hydrolase" evidence="4">
    <location>
        <begin position="17"/>
        <end position="296"/>
    </location>
</feature>
<dbReference type="Proteomes" id="UP000799302">
    <property type="component" value="Unassembled WGS sequence"/>
</dbReference>
<keyword evidence="4" id="KW-0964">Secreted</keyword>
<evidence type="ECO:0000313" key="5">
    <source>
        <dbReference type="EMBL" id="KAF2665870.1"/>
    </source>
</evidence>
<dbReference type="InterPro" id="IPR029058">
    <property type="entry name" value="AB_hydrolase_fold"/>
</dbReference>
<evidence type="ECO:0000256" key="4">
    <source>
        <dbReference type="RuleBase" id="RU367147"/>
    </source>
</evidence>
<evidence type="ECO:0000256" key="2">
    <source>
        <dbReference type="ARBA" id="ARBA00022729"/>
    </source>
</evidence>
<keyword evidence="2 4" id="KW-0732">Signal</keyword>
<comment type="similarity">
    <text evidence="4">Belongs to the carbohydrate esterase 1 (CE1) family.</text>
</comment>